<dbReference type="PROSITE" id="PS50041">
    <property type="entry name" value="C_TYPE_LECTIN_2"/>
    <property type="match status" value="1"/>
</dbReference>
<dbReference type="Gene3D" id="3.10.100.10">
    <property type="entry name" value="Mannose-Binding Protein A, subunit A"/>
    <property type="match status" value="1"/>
</dbReference>
<dbReference type="InterPro" id="IPR016187">
    <property type="entry name" value="CTDL_fold"/>
</dbReference>
<keyword evidence="1" id="KW-0732">Signal</keyword>
<dbReference type="Proteomes" id="UP001497382">
    <property type="component" value="Unassembled WGS sequence"/>
</dbReference>
<feature type="non-terminal residue" evidence="3">
    <location>
        <position position="345"/>
    </location>
</feature>
<feature type="signal peptide" evidence="1">
    <location>
        <begin position="1"/>
        <end position="19"/>
    </location>
</feature>
<feature type="domain" description="C-type lectin" evidence="2">
    <location>
        <begin position="47"/>
        <end position="162"/>
    </location>
</feature>
<keyword evidence="4" id="KW-1185">Reference proteome</keyword>
<sequence>MLLPVLLTLVYCVCDLIDARMPDCRDKKDKCQCHPSYTEYKDDRYKQPRNCLKMGSKKRSWDAANYRCADELSVLADYKIPKSLFEDFRKRGVNLVWIGIKKRLEFYTVRAPMEYVFKAWNNSERAPDWEEGEPIHECVAMNISSGLLVTRDCDTELEYVCLNFGFPVYPVSKSLACPKKWLLFYQRQFGKLNCIRLFKTLGRNTTAACLEQRSQVTDLQEFLDFYSYMSQLNISGYGLKDPKSSCDTKRIESIFGDHFNENLTCIDDIFICERSRRRISLEPKILPDFSDAADRLLIGQKSLTCEVPLKGRNFREVKDQLHYVWYKEEVPITVDSRTLQLGSYP</sequence>
<dbReference type="SUPFAM" id="SSF56436">
    <property type="entry name" value="C-type lectin-like"/>
    <property type="match status" value="1"/>
</dbReference>
<accession>A0AAV1ZCH5</accession>
<organism evidence="3 4">
    <name type="scientific">Larinioides sclopetarius</name>
    <dbReference type="NCBI Taxonomy" id="280406"/>
    <lineage>
        <taxon>Eukaryota</taxon>
        <taxon>Metazoa</taxon>
        <taxon>Ecdysozoa</taxon>
        <taxon>Arthropoda</taxon>
        <taxon>Chelicerata</taxon>
        <taxon>Arachnida</taxon>
        <taxon>Araneae</taxon>
        <taxon>Araneomorphae</taxon>
        <taxon>Entelegynae</taxon>
        <taxon>Araneoidea</taxon>
        <taxon>Araneidae</taxon>
        <taxon>Larinioides</taxon>
    </lineage>
</organism>
<comment type="caution">
    <text evidence="3">The sequence shown here is derived from an EMBL/GenBank/DDBJ whole genome shotgun (WGS) entry which is preliminary data.</text>
</comment>
<name>A0AAV1ZCH5_9ARAC</name>
<evidence type="ECO:0000256" key="1">
    <source>
        <dbReference type="SAM" id="SignalP"/>
    </source>
</evidence>
<proteinExistence type="predicted"/>
<feature type="chain" id="PRO_5043505888" description="C-type lectin domain-containing protein" evidence="1">
    <location>
        <begin position="20"/>
        <end position="345"/>
    </location>
</feature>
<dbReference type="AlphaFoldDB" id="A0AAV1ZCH5"/>
<evidence type="ECO:0000313" key="4">
    <source>
        <dbReference type="Proteomes" id="UP001497382"/>
    </source>
</evidence>
<dbReference type="InterPro" id="IPR016186">
    <property type="entry name" value="C-type_lectin-like/link_sf"/>
</dbReference>
<dbReference type="InterPro" id="IPR001304">
    <property type="entry name" value="C-type_lectin-like"/>
</dbReference>
<protein>
    <recommendedName>
        <fullName evidence="2">C-type lectin domain-containing protein</fullName>
    </recommendedName>
</protein>
<evidence type="ECO:0000313" key="3">
    <source>
        <dbReference type="EMBL" id="CAL1268777.1"/>
    </source>
</evidence>
<gene>
    <name evidence="3" type="ORF">LARSCL_LOCUS4363</name>
</gene>
<dbReference type="CDD" id="cd00037">
    <property type="entry name" value="CLECT"/>
    <property type="match status" value="1"/>
</dbReference>
<dbReference type="EMBL" id="CAXIEN010000036">
    <property type="protein sequence ID" value="CAL1268777.1"/>
    <property type="molecule type" value="Genomic_DNA"/>
</dbReference>
<evidence type="ECO:0000259" key="2">
    <source>
        <dbReference type="PROSITE" id="PS50041"/>
    </source>
</evidence>
<reference evidence="3 4" key="1">
    <citation type="submission" date="2024-04" db="EMBL/GenBank/DDBJ databases">
        <authorList>
            <person name="Rising A."/>
            <person name="Reimegard J."/>
            <person name="Sonavane S."/>
            <person name="Akerstrom W."/>
            <person name="Nylinder S."/>
            <person name="Hedman E."/>
            <person name="Kallberg Y."/>
        </authorList>
    </citation>
    <scope>NUCLEOTIDE SEQUENCE [LARGE SCALE GENOMIC DNA]</scope>
</reference>